<comment type="caution">
    <text evidence="1">The sequence shown here is derived from an EMBL/GenBank/DDBJ whole genome shotgun (WGS) entry which is preliminary data.</text>
</comment>
<evidence type="ECO:0000313" key="1">
    <source>
        <dbReference type="EMBL" id="OYR15697.1"/>
    </source>
</evidence>
<protein>
    <submittedName>
        <fullName evidence="1">Uncharacterized protein</fullName>
    </submittedName>
</protein>
<dbReference type="Proteomes" id="UP000216478">
    <property type="component" value="Unassembled WGS sequence"/>
</dbReference>
<proteinExistence type="predicted"/>
<gene>
    <name evidence="1" type="ORF">CEV33_0210</name>
</gene>
<keyword evidence="2" id="KW-1185">Reference proteome</keyword>
<evidence type="ECO:0000313" key="2">
    <source>
        <dbReference type="Proteomes" id="UP000216478"/>
    </source>
</evidence>
<sequence length="39" mass="4442">MEGVAFPPFFTVAFHWLQDYISGNSVVKDADYKSCTTRL</sequence>
<dbReference type="EMBL" id="NNRL01000154">
    <property type="protein sequence ID" value="OYR15697.1"/>
    <property type="molecule type" value="Genomic_DNA"/>
</dbReference>
<organism evidence="1 2">
    <name type="scientific">Brucella grignonensis</name>
    <dbReference type="NCBI Taxonomy" id="94627"/>
    <lineage>
        <taxon>Bacteria</taxon>
        <taxon>Pseudomonadati</taxon>
        <taxon>Pseudomonadota</taxon>
        <taxon>Alphaproteobacteria</taxon>
        <taxon>Hyphomicrobiales</taxon>
        <taxon>Brucellaceae</taxon>
        <taxon>Brucella/Ochrobactrum group</taxon>
        <taxon>Brucella</taxon>
    </lineage>
</organism>
<name>A0A256FLH9_9HYPH</name>
<accession>A0A256FLH9</accession>
<dbReference type="AlphaFoldDB" id="A0A256FLH9"/>
<reference evidence="1 2" key="1">
    <citation type="submission" date="2017-07" db="EMBL/GenBank/DDBJ databases">
        <title>Phylogenetic study on the rhizospheric bacterium Ochrobactrum sp. A44.</title>
        <authorList>
            <person name="Krzyzanowska D.M."/>
            <person name="Ossowicki A."/>
            <person name="Rajewska M."/>
            <person name="Maciag T."/>
            <person name="Kaczynski Z."/>
            <person name="Czerwicka M."/>
            <person name="Jafra S."/>
        </authorList>
    </citation>
    <scope>NUCLEOTIDE SEQUENCE [LARGE SCALE GENOMIC DNA]</scope>
    <source>
        <strain evidence="1 2">OgA9a</strain>
    </source>
</reference>